<dbReference type="InterPro" id="IPR054096">
    <property type="entry name" value="FAP42-like_B2"/>
</dbReference>
<reference evidence="14 15" key="1">
    <citation type="journal article" date="2015" name="Genome Biol. Evol.">
        <title>Comparative Genomics of a Bacterivorous Green Alga Reveals Evolutionary Causalities and Consequences of Phago-Mixotrophic Mode of Nutrition.</title>
        <authorList>
            <person name="Burns J.A."/>
            <person name="Paasch A."/>
            <person name="Narechania A."/>
            <person name="Kim E."/>
        </authorList>
    </citation>
    <scope>NUCLEOTIDE SEQUENCE [LARGE SCALE GENOMIC DNA]</scope>
    <source>
        <strain evidence="14 15">PLY_AMNH</strain>
    </source>
</reference>
<evidence type="ECO:0000313" key="14">
    <source>
        <dbReference type="EMBL" id="KAK3280983.1"/>
    </source>
</evidence>
<evidence type="ECO:0000313" key="15">
    <source>
        <dbReference type="Proteomes" id="UP001190700"/>
    </source>
</evidence>
<comment type="similarity">
    <text evidence="1">Belongs to the guanylate kinase family.</text>
</comment>
<dbReference type="Proteomes" id="UP001190700">
    <property type="component" value="Unassembled WGS sequence"/>
</dbReference>
<evidence type="ECO:0000256" key="10">
    <source>
        <dbReference type="ARBA" id="ARBA00067520"/>
    </source>
</evidence>
<comment type="catalytic activity">
    <reaction evidence="9">
        <text>GMP + ATP = GDP + ADP</text>
        <dbReference type="Rhea" id="RHEA:20780"/>
        <dbReference type="ChEBI" id="CHEBI:30616"/>
        <dbReference type="ChEBI" id="CHEBI:58115"/>
        <dbReference type="ChEBI" id="CHEBI:58189"/>
        <dbReference type="ChEBI" id="CHEBI:456216"/>
        <dbReference type="EC" id="2.7.4.8"/>
    </reaction>
</comment>
<feature type="domain" description="Guanylate kinase-like" evidence="13">
    <location>
        <begin position="491"/>
        <end position="673"/>
    </location>
</feature>
<evidence type="ECO:0000256" key="9">
    <source>
        <dbReference type="ARBA" id="ARBA00048594"/>
    </source>
</evidence>
<evidence type="ECO:0000256" key="1">
    <source>
        <dbReference type="ARBA" id="ARBA00005790"/>
    </source>
</evidence>
<dbReference type="SUPFAM" id="SSF52540">
    <property type="entry name" value="P-loop containing nucleoside triphosphate hydrolases"/>
    <property type="match status" value="6"/>
</dbReference>
<dbReference type="FunFam" id="3.30.63.10:FF:000002">
    <property type="entry name" value="Guanylate kinase 1"/>
    <property type="match status" value="2"/>
</dbReference>
<dbReference type="PROSITE" id="PS50052">
    <property type="entry name" value="GUANYLATE_KINASE_2"/>
    <property type="match status" value="4"/>
</dbReference>
<comment type="caution">
    <text evidence="14">The sequence shown here is derived from an EMBL/GenBank/DDBJ whole genome shotgun (WGS) entry which is preliminary data.</text>
</comment>
<dbReference type="Gene3D" id="3.40.50.300">
    <property type="entry name" value="P-loop containing nucleotide triphosphate hydrolases"/>
    <property type="match status" value="5"/>
</dbReference>
<dbReference type="InterPro" id="IPR017665">
    <property type="entry name" value="Guanylate_kinase"/>
</dbReference>
<feature type="domain" description="Guanylate kinase-like" evidence="13">
    <location>
        <begin position="1048"/>
        <end position="1230"/>
    </location>
</feature>
<dbReference type="Gene3D" id="1.20.920.20">
    <property type="match status" value="1"/>
</dbReference>
<dbReference type="Pfam" id="PF22071">
    <property type="entry name" value="FAP42_B2"/>
    <property type="match status" value="1"/>
</dbReference>
<dbReference type="EMBL" id="LGRX02004131">
    <property type="protein sequence ID" value="KAK3280983.1"/>
    <property type="molecule type" value="Genomic_DNA"/>
</dbReference>
<evidence type="ECO:0000256" key="12">
    <source>
        <dbReference type="SAM" id="MobiDB-lite"/>
    </source>
</evidence>
<dbReference type="InterPro" id="IPR033690">
    <property type="entry name" value="Adenylat_kinase_CS"/>
</dbReference>
<dbReference type="GO" id="GO:0004017">
    <property type="term" value="F:AMP kinase activity"/>
    <property type="evidence" value="ECO:0007669"/>
    <property type="project" value="UniProtKB-EC"/>
</dbReference>
<evidence type="ECO:0000256" key="8">
    <source>
        <dbReference type="ARBA" id="ARBA00022840"/>
    </source>
</evidence>
<dbReference type="PRINTS" id="PR00094">
    <property type="entry name" value="ADENYLTKNASE"/>
</dbReference>
<dbReference type="InterPro" id="IPR027417">
    <property type="entry name" value="P-loop_NTPase"/>
</dbReference>
<feature type="region of interest" description="Disordered" evidence="12">
    <location>
        <begin position="1729"/>
        <end position="1780"/>
    </location>
</feature>
<dbReference type="PROSITE" id="PS00113">
    <property type="entry name" value="ADENYLATE_KINASE"/>
    <property type="match status" value="1"/>
</dbReference>
<protein>
    <recommendedName>
        <fullName evidence="10">Guanylate kinase 1</fullName>
        <ecNumber evidence="3">2.7.4.3</ecNumber>
        <ecNumber evidence="4">2.7.4.8</ecNumber>
    </recommendedName>
    <alternativeName>
        <fullName evidence="11">GMP kinase 1</fullName>
    </alternativeName>
</protein>
<feature type="domain" description="Guanylate kinase-like" evidence="13">
    <location>
        <begin position="295"/>
        <end position="479"/>
    </location>
</feature>
<comment type="similarity">
    <text evidence="2">Belongs to the adenylate kinase family.</text>
</comment>
<organism evidence="14 15">
    <name type="scientific">Cymbomonas tetramitiformis</name>
    <dbReference type="NCBI Taxonomy" id="36881"/>
    <lineage>
        <taxon>Eukaryota</taxon>
        <taxon>Viridiplantae</taxon>
        <taxon>Chlorophyta</taxon>
        <taxon>Pyramimonadophyceae</taxon>
        <taxon>Pyramimonadales</taxon>
        <taxon>Pyramimonadaceae</taxon>
        <taxon>Cymbomonas</taxon>
    </lineage>
</organism>
<keyword evidence="15" id="KW-1185">Reference proteome</keyword>
<dbReference type="Pfam" id="PF00625">
    <property type="entry name" value="Guanylate_kin"/>
    <property type="match status" value="5"/>
</dbReference>
<dbReference type="CDD" id="cd01428">
    <property type="entry name" value="ADK"/>
    <property type="match status" value="1"/>
</dbReference>
<proteinExistence type="inferred from homology"/>
<keyword evidence="6" id="KW-0547">Nucleotide-binding</keyword>
<evidence type="ECO:0000256" key="4">
    <source>
        <dbReference type="ARBA" id="ARBA00012961"/>
    </source>
</evidence>
<dbReference type="GO" id="GO:0005524">
    <property type="term" value="F:ATP binding"/>
    <property type="evidence" value="ECO:0007669"/>
    <property type="project" value="UniProtKB-KW"/>
</dbReference>
<dbReference type="HAMAP" id="MF_00328">
    <property type="entry name" value="Guanylate_kinase"/>
    <property type="match status" value="1"/>
</dbReference>
<keyword evidence="5" id="KW-0808">Transferase</keyword>
<dbReference type="InterPro" id="IPR020590">
    <property type="entry name" value="Guanylate_kinase_CS"/>
</dbReference>
<dbReference type="CDD" id="cd00071">
    <property type="entry name" value="GMPK"/>
    <property type="match status" value="2"/>
</dbReference>
<sequence>MSSEREVPFGSNVKRQNDALYLKLKTTISLLSPVIRNRLRGLPAYVLDYADVIPSNSVERMNAKPVVVCGPQIRGSKAKLIEKLVDEFPGVFGSVTVHTTRKSLDEEADNAHFKSISQEEMDANISGGKFLAHYKDPAAQDPGAAVAASRAVLLAAASCLDLFAHPSLVNTYGISAEYVNEVTASDKLCILDLTLEGAEMFRKSGTDAMFIFLCPDSMENFGSRLRSSLMHTPEAIESFLKEAEQTMEAAKEYADAEVVVPITKEDDAFQELCGVISEYRPDVISKEKEPPRNMLAPVVICGPPWAGVEELATRLGAEFDSLGVPIPHTNRDQKKEDVPGEHFHFLKKDEFDRWVQEGKFLYVEDREKAQYGVAYETIDQLAGEGKICVLTMDPTNAKRAKAEEVVEAQYVFVATDHVELLEEKMREAGEKDEDKIARFLQQVKEDIEEAKKGGLYDYFLRHDPSNIESTYITLKEEVMSDIYPQVVKPFDMPLVITAPPGSGMDNVFMKLMEDFPKSFGFAVSTTTRAPRQGEVDGISFHFVDRAYFEENVPKGKFLEHTTMEGNMYGMTGLAVKQVQATGRMCIIDADIPAATQLRASGLKALYVFVEPSPDTVIRERQLALGESEDDVKKRIENAHAEMKEARATEGVYDYLLENKSFENCYARLKESIAITSPQTMPLSAVWGFGQPLYDLSCRTHGRQPLRVVLLGPALSGKTTHALTLSEQLNVPHLSTGQLLREASFELNTTLGQRAKEYLDNTEKVPDDLLLELLTLRICRPDCDTYGWLLDGFPRTVHQATAMIAAGIVPDKVIFLDCDHASLFGRAKGRRLHQETGKIYHDTLVPIPTFGEEEEDKEREAEFKAGLTIRHDDTTENVKARLVHYDANLKGLKAVFEKRSMYINAREGVENVFGAVERFIKVEDERLRESAHDSSQIIEVTPVNELTAMEYRVTESVKLKGQPLIKLRDLLAVEEKVVWVELEAFMSVVLCFIVNYRPQRFEHPFTSKHLDMDRVPPVQLLWVDSPEPTKVLVSLLVAPPEGPPTDSKRPALVLCGPSGVGKSTLIKQLMAKYPEKFGFSVSHTTRKPREGEADGVAYHFTTRADMEAQISDGQFLEHADVHGNLYGTSKEAVELVQNQNKTCILDIDVQGAKTVKDSGINAVFVFISPPNLEMLEERLRGRATETEESIEQRMSAASAEMEFSQEPGFFDRVIINNNIESAYLALLEVVLPDSEQEEARPCHLLCEQFDWTRQEPGVKELHLQATVQASVMLELPRGHHILRPILDKGFYHCLNFHSSTPILLNAAEDVMKSKEKMNTYRAQGDYPEHTAQRWGLWLRQTFLVKKPTKASVLFHVASTAATAQGRFVVINNDTGECTRYMLGRVAALELAPTKLGYTILVFARPARTLQAGKWDLLMIADNPVDAFTTCPLEGATIFSGPYDANKNAILCRYTVTGTEEQQLSLHVETSKECSFTASIYKVPPPPDPIPPGTSPTPDMLPPPPQEELVMSWQVYRIVTIPAVILPALGDPRMKYMLDVRLNAPLCTFEIAHNGDIPIQLGWTIGVASNKAMEVVRDDSRERRFAEIIASWNAKDPRARPEAAKAALKRMQQQKEEGKEVHDMSKKRKGQAIDLCPPAHHIVKCTGTDYLLQDSDYENRDSNVASAVEASQRELAEFADQRDAAHDEREMFKETKRNEFVTWRDEMAETHTSFLEQRDEYITLKESLLEMNKPDEPDPEPVAEPEPAKGKGKGKKKGEEEPPVPVDTRSKEEKERDKKREKVEKLNKLLETIKNSALSEIKSYPHPPKSTFRVLQAVLLILGKYKKEVSEWNKCRQLIDFGIITKMREYDAEQEVHKKRWSDAQKAVEGLDDELVARESVASAVLLKWVQGITLLYEASVLYKQSLEPQPPSEGTEGEVAADT</sequence>
<dbReference type="GO" id="GO:0004385">
    <property type="term" value="F:GMP kinase activity"/>
    <property type="evidence" value="ECO:0007669"/>
    <property type="project" value="UniProtKB-EC"/>
</dbReference>
<dbReference type="GO" id="GO:0005829">
    <property type="term" value="C:cytosol"/>
    <property type="evidence" value="ECO:0007669"/>
    <property type="project" value="TreeGrafter"/>
</dbReference>
<dbReference type="SMART" id="SM00072">
    <property type="entry name" value="GuKc"/>
    <property type="match status" value="4"/>
</dbReference>
<evidence type="ECO:0000256" key="7">
    <source>
        <dbReference type="ARBA" id="ARBA00022777"/>
    </source>
</evidence>
<dbReference type="HAMAP" id="MF_00235">
    <property type="entry name" value="Adenylate_kinase_Adk"/>
    <property type="match status" value="1"/>
</dbReference>
<accession>A0AAE0LD85</accession>
<keyword evidence="8" id="KW-0067">ATP-binding</keyword>
<evidence type="ECO:0000259" key="13">
    <source>
        <dbReference type="PROSITE" id="PS50052"/>
    </source>
</evidence>
<dbReference type="NCBIfam" id="TIGR03263">
    <property type="entry name" value="guanyl_kin"/>
    <property type="match status" value="1"/>
</dbReference>
<dbReference type="FunFam" id="3.40.50.300:FF:000776">
    <property type="entry name" value="Guanylate kinase 2"/>
    <property type="match status" value="1"/>
</dbReference>
<feature type="compositionally biased region" description="Basic and acidic residues" evidence="12">
    <location>
        <begin position="1766"/>
        <end position="1780"/>
    </location>
</feature>
<evidence type="ECO:0000256" key="3">
    <source>
        <dbReference type="ARBA" id="ARBA00012955"/>
    </source>
</evidence>
<dbReference type="PANTHER" id="PTHR23117">
    <property type="entry name" value="GUANYLATE KINASE-RELATED"/>
    <property type="match status" value="1"/>
</dbReference>
<dbReference type="InterPro" id="IPR008144">
    <property type="entry name" value="Guanylate_kin-like_dom"/>
</dbReference>
<evidence type="ECO:0000256" key="11">
    <source>
        <dbReference type="ARBA" id="ARBA00081967"/>
    </source>
</evidence>
<dbReference type="InterPro" id="IPR008145">
    <property type="entry name" value="GK/Ca_channel_bsu"/>
</dbReference>
<evidence type="ECO:0000256" key="6">
    <source>
        <dbReference type="ARBA" id="ARBA00022741"/>
    </source>
</evidence>
<keyword evidence="7 14" id="KW-0418">Kinase</keyword>
<dbReference type="PROSITE" id="PS00856">
    <property type="entry name" value="GUANYLATE_KINASE_1"/>
    <property type="match status" value="1"/>
</dbReference>
<dbReference type="InterPro" id="IPR000850">
    <property type="entry name" value="Adenylat/UMP-CMP_kin"/>
</dbReference>
<dbReference type="EC" id="2.7.4.8" evidence="4"/>
<evidence type="ECO:0000256" key="5">
    <source>
        <dbReference type="ARBA" id="ARBA00022679"/>
    </source>
</evidence>
<dbReference type="PANTHER" id="PTHR23117:SF13">
    <property type="entry name" value="GUANYLATE KINASE"/>
    <property type="match status" value="1"/>
</dbReference>
<dbReference type="Pfam" id="PF00406">
    <property type="entry name" value="ADK"/>
    <property type="match status" value="1"/>
</dbReference>
<gene>
    <name evidence="14" type="ORF">CYMTET_11202</name>
</gene>
<dbReference type="Gene3D" id="3.30.63.10">
    <property type="entry name" value="Guanylate Kinase phosphate binding domain"/>
    <property type="match status" value="1"/>
</dbReference>
<evidence type="ECO:0000256" key="2">
    <source>
        <dbReference type="ARBA" id="ARBA00007220"/>
    </source>
</evidence>
<dbReference type="EC" id="2.7.4.3" evidence="3"/>
<feature type="domain" description="Guanylate kinase-like" evidence="13">
    <location>
        <begin position="63"/>
        <end position="277"/>
    </location>
</feature>
<name>A0AAE0LD85_9CHLO</name>